<sequence length="80" mass="8091">MNAAQILKLVVGAIAVIATLNGWSQTSEPANPTGSTGIGPNTVRGTASASNRALRKRTYAALAKHSEIDAGSISITAKDG</sequence>
<gene>
    <name evidence="2" type="ORF">SAMN05216466_13638</name>
</gene>
<organism evidence="2 3">
    <name type="scientific">Paraburkholderia phenazinium</name>
    <dbReference type="NCBI Taxonomy" id="60549"/>
    <lineage>
        <taxon>Bacteria</taxon>
        <taxon>Pseudomonadati</taxon>
        <taxon>Pseudomonadota</taxon>
        <taxon>Betaproteobacteria</taxon>
        <taxon>Burkholderiales</taxon>
        <taxon>Burkholderiaceae</taxon>
        <taxon>Paraburkholderia</taxon>
    </lineage>
</organism>
<proteinExistence type="predicted"/>
<reference evidence="2 3" key="1">
    <citation type="submission" date="2016-10" db="EMBL/GenBank/DDBJ databases">
        <authorList>
            <person name="de Groot N.N."/>
        </authorList>
    </citation>
    <scope>NUCLEOTIDE SEQUENCE [LARGE SCALE GENOMIC DNA]</scope>
    <source>
        <strain evidence="2 3">LMG 2247</strain>
    </source>
</reference>
<feature type="region of interest" description="Disordered" evidence="1">
    <location>
        <begin position="24"/>
        <end position="50"/>
    </location>
</feature>
<dbReference type="AlphaFoldDB" id="A0A1G8NSF8"/>
<evidence type="ECO:0000313" key="2">
    <source>
        <dbReference type="EMBL" id="SDI82430.1"/>
    </source>
</evidence>
<dbReference type="EMBL" id="FNCJ01000036">
    <property type="protein sequence ID" value="SDI82430.1"/>
    <property type="molecule type" value="Genomic_DNA"/>
</dbReference>
<evidence type="ECO:0000313" key="3">
    <source>
        <dbReference type="Proteomes" id="UP000199706"/>
    </source>
</evidence>
<evidence type="ECO:0008006" key="4">
    <source>
        <dbReference type="Google" id="ProtNLM"/>
    </source>
</evidence>
<evidence type="ECO:0000256" key="1">
    <source>
        <dbReference type="SAM" id="MobiDB-lite"/>
    </source>
</evidence>
<dbReference type="Proteomes" id="UP000199706">
    <property type="component" value="Unassembled WGS sequence"/>
</dbReference>
<protein>
    <recommendedName>
        <fullName evidence="4">BON domain-containing protein</fullName>
    </recommendedName>
</protein>
<accession>A0A1G8NSF8</accession>
<name>A0A1G8NSF8_9BURK</name>